<organism evidence="11">
    <name type="scientific">hydrothermal vent metagenome</name>
    <dbReference type="NCBI Taxonomy" id="652676"/>
    <lineage>
        <taxon>unclassified sequences</taxon>
        <taxon>metagenomes</taxon>
        <taxon>ecological metagenomes</taxon>
    </lineage>
</organism>
<dbReference type="Pfam" id="PF00593">
    <property type="entry name" value="TonB_dep_Rec_b-barrel"/>
    <property type="match status" value="1"/>
</dbReference>
<evidence type="ECO:0000256" key="5">
    <source>
        <dbReference type="ARBA" id="ARBA00023065"/>
    </source>
</evidence>
<evidence type="ECO:0000256" key="7">
    <source>
        <dbReference type="ARBA" id="ARBA00023136"/>
    </source>
</evidence>
<keyword evidence="4" id="KW-0732">Signal</keyword>
<name>A0A3B0ZI52_9ZZZZ</name>
<evidence type="ECO:0000256" key="3">
    <source>
        <dbReference type="ARBA" id="ARBA00022692"/>
    </source>
</evidence>
<keyword evidence="2" id="KW-0813">Transport</keyword>
<dbReference type="GO" id="GO:0015889">
    <property type="term" value="P:cobalamin transport"/>
    <property type="evidence" value="ECO:0007669"/>
    <property type="project" value="TreeGrafter"/>
</dbReference>
<dbReference type="InterPro" id="IPR012910">
    <property type="entry name" value="Plug_dom"/>
</dbReference>
<gene>
    <name evidence="11" type="ORF">MNBD_GAMMA23-2103</name>
</gene>
<dbReference type="GO" id="GO:0006811">
    <property type="term" value="P:monoatomic ion transport"/>
    <property type="evidence" value="ECO:0007669"/>
    <property type="project" value="UniProtKB-KW"/>
</dbReference>
<reference evidence="11" key="1">
    <citation type="submission" date="2018-06" db="EMBL/GenBank/DDBJ databases">
        <authorList>
            <person name="Zhirakovskaya E."/>
        </authorList>
    </citation>
    <scope>NUCLEOTIDE SEQUENCE</scope>
</reference>
<keyword evidence="8" id="KW-0998">Cell outer membrane</keyword>
<keyword evidence="3" id="KW-0812">Transmembrane</keyword>
<dbReference type="Pfam" id="PF07715">
    <property type="entry name" value="Plug"/>
    <property type="match status" value="1"/>
</dbReference>
<evidence type="ECO:0000256" key="1">
    <source>
        <dbReference type="ARBA" id="ARBA00004571"/>
    </source>
</evidence>
<sequence length="599" mass="66406">MKYRSALNLAITASILFTSNNLAAADDNDIIVTATRTAQTANDSLSSVTVITKEQIEQRQANDIPELLNGIQGIDISNSGGLGKATSIYMRGTNASHVLILIDGIRMGSATLGTVSLQSIPVSQIERIEIVRGPRASLYGSDAIGGVIQIFTKKAQSNNMNLSIGYGSNNTERFNAGFNTRKENSQLSLNIGYLQTNGFNALKTSDPDKDGYKNASVSANYKYQLSEQSYLTATFMQAEGNNQYDDRFTPSNIVDADFVQQATGINYVFSAIKDWQVSLKLSQSKDESSNFKNGAANGTFNTTRDMLSWQNDISLSDTLLLTTGIDYQNDKVDSTTNYDKKTRDNKGYFIQQQWFGDNNDILTAIRVDDNEAFGNNTTGNISWGINLNSELRLISSYGTGFKAPTFNNLYFPSSGNANIKPEESESYEIELRGNATKMHWAVNLYRTDISNLIVYPAPTYQVTNLDKANIDGLEVNITLKQKDYNTRVELAFINPVNSVTKKVLPRRAKHTMRVNVDQNTGNWRSGLEIIIKGKRYDNTSNSTKLDGYSLINLNTRYPLSKNWMLRGKIHNLLGSKYQTANNYNSEGLGVYVSLNYSGD</sequence>
<dbReference type="CDD" id="cd01347">
    <property type="entry name" value="ligand_gated_channel"/>
    <property type="match status" value="1"/>
</dbReference>
<dbReference type="InterPro" id="IPR037066">
    <property type="entry name" value="Plug_dom_sf"/>
</dbReference>
<keyword evidence="5" id="KW-0406">Ion transport</keyword>
<dbReference type="GO" id="GO:0009279">
    <property type="term" value="C:cell outer membrane"/>
    <property type="evidence" value="ECO:0007669"/>
    <property type="project" value="UniProtKB-SubCell"/>
</dbReference>
<comment type="subcellular location">
    <subcellularLocation>
        <location evidence="1">Cell outer membrane</location>
        <topology evidence="1">Multi-pass membrane protein</topology>
    </subcellularLocation>
</comment>
<evidence type="ECO:0000259" key="9">
    <source>
        <dbReference type="Pfam" id="PF00593"/>
    </source>
</evidence>
<feature type="domain" description="TonB-dependent receptor plug" evidence="10">
    <location>
        <begin position="42"/>
        <end position="147"/>
    </location>
</feature>
<proteinExistence type="predicted"/>
<dbReference type="AlphaFoldDB" id="A0A3B0ZI52"/>
<feature type="domain" description="TonB-dependent receptor-like beta-barrel" evidence="9">
    <location>
        <begin position="167"/>
        <end position="572"/>
    </location>
</feature>
<evidence type="ECO:0000313" key="11">
    <source>
        <dbReference type="EMBL" id="VAW93168.1"/>
    </source>
</evidence>
<dbReference type="InterPro" id="IPR036942">
    <property type="entry name" value="Beta-barrel_TonB_sf"/>
</dbReference>
<keyword evidence="7" id="KW-0472">Membrane</keyword>
<evidence type="ECO:0000256" key="4">
    <source>
        <dbReference type="ARBA" id="ARBA00022729"/>
    </source>
</evidence>
<dbReference type="InterPro" id="IPR039426">
    <property type="entry name" value="TonB-dep_rcpt-like"/>
</dbReference>
<dbReference type="InterPro" id="IPR000531">
    <property type="entry name" value="Beta-barrel_TonB"/>
</dbReference>
<dbReference type="EMBL" id="UOFT01000031">
    <property type="protein sequence ID" value="VAW93168.1"/>
    <property type="molecule type" value="Genomic_DNA"/>
</dbReference>
<dbReference type="SUPFAM" id="SSF56935">
    <property type="entry name" value="Porins"/>
    <property type="match status" value="1"/>
</dbReference>
<accession>A0A3B0ZI52</accession>
<dbReference type="PANTHER" id="PTHR30069:SF53">
    <property type="entry name" value="COLICIN I RECEPTOR-RELATED"/>
    <property type="match status" value="1"/>
</dbReference>
<dbReference type="PANTHER" id="PTHR30069">
    <property type="entry name" value="TONB-DEPENDENT OUTER MEMBRANE RECEPTOR"/>
    <property type="match status" value="1"/>
</dbReference>
<evidence type="ECO:0000256" key="8">
    <source>
        <dbReference type="ARBA" id="ARBA00023237"/>
    </source>
</evidence>
<protein>
    <submittedName>
        <fullName evidence="11">Outer membrane vitamin B12 receptor BtuB</fullName>
    </submittedName>
</protein>
<keyword evidence="11" id="KW-0675">Receptor</keyword>
<evidence type="ECO:0000256" key="2">
    <source>
        <dbReference type="ARBA" id="ARBA00022448"/>
    </source>
</evidence>
<keyword evidence="6" id="KW-0798">TonB box</keyword>
<dbReference type="Gene3D" id="2.40.170.20">
    <property type="entry name" value="TonB-dependent receptor, beta-barrel domain"/>
    <property type="match status" value="1"/>
</dbReference>
<evidence type="ECO:0000259" key="10">
    <source>
        <dbReference type="Pfam" id="PF07715"/>
    </source>
</evidence>
<dbReference type="PROSITE" id="PS52016">
    <property type="entry name" value="TONB_DEPENDENT_REC_3"/>
    <property type="match status" value="1"/>
</dbReference>
<evidence type="ECO:0000256" key="6">
    <source>
        <dbReference type="ARBA" id="ARBA00023077"/>
    </source>
</evidence>
<dbReference type="Gene3D" id="2.170.130.10">
    <property type="entry name" value="TonB-dependent receptor, plug domain"/>
    <property type="match status" value="1"/>
</dbReference>